<protein>
    <recommendedName>
        <fullName evidence="3">HAD family hydrolase</fullName>
    </recommendedName>
</protein>
<evidence type="ECO:0000313" key="2">
    <source>
        <dbReference type="Proteomes" id="UP000288490"/>
    </source>
</evidence>
<dbReference type="SFLD" id="SFLDS00003">
    <property type="entry name" value="Haloacid_Dehalogenase"/>
    <property type="match status" value="1"/>
</dbReference>
<dbReference type="InterPro" id="IPR036412">
    <property type="entry name" value="HAD-like_sf"/>
</dbReference>
<evidence type="ECO:0008006" key="3">
    <source>
        <dbReference type="Google" id="ProtNLM"/>
    </source>
</evidence>
<name>A0A429ZL28_9ENTE</name>
<dbReference type="InterPro" id="IPR023198">
    <property type="entry name" value="PGP-like_dom2"/>
</dbReference>
<dbReference type="SFLD" id="SFLDG01135">
    <property type="entry name" value="C1.5.6:_HAD__Beta-PGM__Phospha"/>
    <property type="match status" value="1"/>
</dbReference>
<dbReference type="OrthoDB" id="9797743at2"/>
<dbReference type="EMBL" id="NGJT01000008">
    <property type="protein sequence ID" value="RST94402.1"/>
    <property type="molecule type" value="Genomic_DNA"/>
</dbReference>
<dbReference type="Gene3D" id="1.10.150.240">
    <property type="entry name" value="Putative phosphatase, domain 2"/>
    <property type="match status" value="1"/>
</dbReference>
<gene>
    <name evidence="1" type="ORF">CBF36_05715</name>
</gene>
<dbReference type="InterPro" id="IPR006439">
    <property type="entry name" value="HAD-SF_hydro_IA"/>
</dbReference>
<dbReference type="RefSeq" id="WP_125957389.1">
    <property type="nucleotide sequence ID" value="NZ_NGJT01000008.1"/>
</dbReference>
<dbReference type="AlphaFoldDB" id="A0A429ZL28"/>
<dbReference type="NCBIfam" id="TIGR01509">
    <property type="entry name" value="HAD-SF-IA-v3"/>
    <property type="match status" value="1"/>
</dbReference>
<dbReference type="Proteomes" id="UP000288490">
    <property type="component" value="Unassembled WGS sequence"/>
</dbReference>
<organism evidence="1 2">
    <name type="scientific">Vagococcus bubulae</name>
    <dbReference type="NCBI Taxonomy" id="1977868"/>
    <lineage>
        <taxon>Bacteria</taxon>
        <taxon>Bacillati</taxon>
        <taxon>Bacillota</taxon>
        <taxon>Bacilli</taxon>
        <taxon>Lactobacillales</taxon>
        <taxon>Enterococcaceae</taxon>
        <taxon>Vagococcus</taxon>
    </lineage>
</organism>
<dbReference type="SUPFAM" id="SSF56784">
    <property type="entry name" value="HAD-like"/>
    <property type="match status" value="1"/>
</dbReference>
<comment type="caution">
    <text evidence="1">The sequence shown here is derived from an EMBL/GenBank/DDBJ whole genome shotgun (WGS) entry which is preliminary data.</text>
</comment>
<dbReference type="Pfam" id="PF13419">
    <property type="entry name" value="HAD_2"/>
    <property type="match status" value="1"/>
</dbReference>
<dbReference type="InterPro" id="IPR041492">
    <property type="entry name" value="HAD_2"/>
</dbReference>
<dbReference type="SFLD" id="SFLDG01129">
    <property type="entry name" value="C1.5:_HAD__Beta-PGM__Phosphata"/>
    <property type="match status" value="1"/>
</dbReference>
<keyword evidence="2" id="KW-1185">Reference proteome</keyword>
<dbReference type="NCBIfam" id="TIGR01549">
    <property type="entry name" value="HAD-SF-IA-v1"/>
    <property type="match status" value="1"/>
</dbReference>
<dbReference type="PANTHER" id="PTHR18901:SF38">
    <property type="entry name" value="PSEUDOURIDINE-5'-PHOSPHATASE"/>
    <property type="match status" value="1"/>
</dbReference>
<sequence>MTDNRLVIFDMDGVLIDSEKFYMKSEQRVVEFFGKKASISDFRKYCGMTQTNIWSGIKSDFDLPKSVDELKVQGKESLEYLFETEPVELISGVLETLKGLKEGNVPMAVASSTGKKLILEHLTQLGIKDYFSLIKSAEEVGESKPNPKIFLETAKEFGVTPDKCLVVEDSTNGILAAKHADMYCLAFSNPEYDPIDQSKADKITDDLRVLTPKFVESVIS</sequence>
<evidence type="ECO:0000313" key="1">
    <source>
        <dbReference type="EMBL" id="RST94402.1"/>
    </source>
</evidence>
<dbReference type="Gene3D" id="3.40.50.1000">
    <property type="entry name" value="HAD superfamily/HAD-like"/>
    <property type="match status" value="1"/>
</dbReference>
<proteinExistence type="predicted"/>
<reference evidence="1 2" key="1">
    <citation type="submission" date="2017-05" db="EMBL/GenBank/DDBJ databases">
        <title>Vagococcus spp. assemblies.</title>
        <authorList>
            <person name="Gulvik C.A."/>
        </authorList>
    </citation>
    <scope>NUCLEOTIDE SEQUENCE [LARGE SCALE GENOMIC DNA]</scope>
    <source>
        <strain evidence="1 2">SS1994</strain>
    </source>
</reference>
<dbReference type="InterPro" id="IPR023214">
    <property type="entry name" value="HAD_sf"/>
</dbReference>
<accession>A0A429ZL28</accession>
<dbReference type="PANTHER" id="PTHR18901">
    <property type="entry name" value="2-DEOXYGLUCOSE-6-PHOSPHATE PHOSPHATASE 2"/>
    <property type="match status" value="1"/>
</dbReference>